<dbReference type="Proteomes" id="UP001595637">
    <property type="component" value="Unassembled WGS sequence"/>
</dbReference>
<protein>
    <submittedName>
        <fullName evidence="1">Uncharacterized protein</fullName>
    </submittedName>
</protein>
<gene>
    <name evidence="1" type="ORF">ACFOEO_12360</name>
</gene>
<reference evidence="2" key="1">
    <citation type="journal article" date="2019" name="Int. J. Syst. Evol. Microbiol.">
        <title>The Global Catalogue of Microorganisms (GCM) 10K type strain sequencing project: providing services to taxonomists for standard genome sequencing and annotation.</title>
        <authorList>
            <consortium name="The Broad Institute Genomics Platform"/>
            <consortium name="The Broad Institute Genome Sequencing Center for Infectious Disease"/>
            <person name="Wu L."/>
            <person name="Ma J."/>
        </authorList>
    </citation>
    <scope>NUCLEOTIDE SEQUENCE [LARGE SCALE GENOMIC DNA]</scope>
    <source>
        <strain evidence="2">CCM 7756</strain>
    </source>
</reference>
<keyword evidence="2" id="KW-1185">Reference proteome</keyword>
<accession>A0ABV7N9Y7</accession>
<proteinExistence type="predicted"/>
<comment type="caution">
    <text evidence="1">The sequence shown here is derived from an EMBL/GenBank/DDBJ whole genome shotgun (WGS) entry which is preliminary data.</text>
</comment>
<evidence type="ECO:0000313" key="1">
    <source>
        <dbReference type="EMBL" id="MFC3389375.1"/>
    </source>
</evidence>
<evidence type="ECO:0000313" key="2">
    <source>
        <dbReference type="Proteomes" id="UP001595637"/>
    </source>
</evidence>
<sequence>MHGANPTLPVPQLKSIEVTINATVDVRYFVDYEDTVNEDYVRRQVEDAVAKANYETTELVDLKLEDY</sequence>
<dbReference type="EMBL" id="JBHRVQ010000001">
    <property type="protein sequence ID" value="MFC3389375.1"/>
    <property type="molecule type" value="Genomic_DNA"/>
</dbReference>
<name>A0ABV7N9Y7_9STAP</name>
<dbReference type="RefSeq" id="WP_380656437.1">
    <property type="nucleotide sequence ID" value="NZ_JBHRVQ010000001.1"/>
</dbReference>
<organism evidence="1 2">
    <name type="scientific">Salinicoccus sesuvii</name>
    <dbReference type="NCBI Taxonomy" id="868281"/>
    <lineage>
        <taxon>Bacteria</taxon>
        <taxon>Bacillati</taxon>
        <taxon>Bacillota</taxon>
        <taxon>Bacilli</taxon>
        <taxon>Bacillales</taxon>
        <taxon>Staphylococcaceae</taxon>
        <taxon>Salinicoccus</taxon>
    </lineage>
</organism>